<evidence type="ECO:0000256" key="6">
    <source>
        <dbReference type="ARBA" id="ARBA00023002"/>
    </source>
</evidence>
<protein>
    <submittedName>
        <fullName evidence="11">Phenylacetic acid degradation protein</fullName>
    </submittedName>
</protein>
<keyword evidence="5" id="KW-0274">FAD</keyword>
<feature type="domain" description="2Fe-2S ferredoxin-type" evidence="9">
    <location>
        <begin position="303"/>
        <end position="398"/>
    </location>
</feature>
<dbReference type="Gene3D" id="3.10.20.30">
    <property type="match status" value="1"/>
</dbReference>
<dbReference type="PRINTS" id="PR00410">
    <property type="entry name" value="PHEHYDRXLASE"/>
</dbReference>
<keyword evidence="2" id="KW-0285">Flavoprotein</keyword>
<evidence type="ECO:0000313" key="12">
    <source>
        <dbReference type="Proteomes" id="UP000321794"/>
    </source>
</evidence>
<dbReference type="SUPFAM" id="SSF52343">
    <property type="entry name" value="Ferredoxin reductase-like, C-terminal NADP-linked domain"/>
    <property type="match status" value="1"/>
</dbReference>
<dbReference type="SUPFAM" id="SSF63380">
    <property type="entry name" value="Riboflavin synthase domain-like"/>
    <property type="match status" value="1"/>
</dbReference>
<dbReference type="PANTHER" id="PTHR47354:SF8">
    <property type="entry name" value="1,2-PHENYLACETYL-COA EPOXIDASE, SUBUNIT E"/>
    <property type="match status" value="1"/>
</dbReference>
<gene>
    <name evidence="11" type="ORF">LZY01_13070</name>
</gene>
<evidence type="ECO:0000256" key="5">
    <source>
        <dbReference type="ARBA" id="ARBA00022827"/>
    </source>
</evidence>
<accession>A0ABQ0WWC3</accession>
<keyword evidence="6" id="KW-0560">Oxidoreductase</keyword>
<dbReference type="InterPro" id="IPR036010">
    <property type="entry name" value="2Fe-2S_ferredoxin-like_sf"/>
</dbReference>
<dbReference type="CDD" id="cd00207">
    <property type="entry name" value="fer2"/>
    <property type="match status" value="1"/>
</dbReference>
<dbReference type="Gene3D" id="2.40.30.10">
    <property type="entry name" value="Translation factors"/>
    <property type="match status" value="1"/>
</dbReference>
<comment type="cofactor">
    <cofactor evidence="1">
        <name>FAD</name>
        <dbReference type="ChEBI" id="CHEBI:57692"/>
    </cofactor>
</comment>
<dbReference type="PROSITE" id="PS51384">
    <property type="entry name" value="FAD_FR"/>
    <property type="match status" value="1"/>
</dbReference>
<evidence type="ECO:0000256" key="8">
    <source>
        <dbReference type="ARBA" id="ARBA00023014"/>
    </source>
</evidence>
<dbReference type="InterPro" id="IPR001433">
    <property type="entry name" value="OxRdtase_FAD/NAD-bd"/>
</dbReference>
<evidence type="ECO:0000313" key="11">
    <source>
        <dbReference type="EMBL" id="GEO72139.1"/>
    </source>
</evidence>
<dbReference type="RefSeq" id="WP_057733795.1">
    <property type="nucleotide sequence ID" value="NZ_BJZK01000014.1"/>
</dbReference>
<sequence>MAQDTLEQLLIDRQRHIAAGATTPLPTQYPVNQLAAALHPETQYLKITKVVTHDATARSFYLAPDPTKGTQHLAYFQAGQYLSVRITIDGSVVTRPYAIRSAPQSALNDEYILTIKRVPQGFVTPYIFNHWRVGTTVTASAPMGTLTINPLRDQSHIVAIAGGSGITPFYAMASAILDGTEDADLTILYGSRDHHHILLGDELNAISTQTDRVHLVNVLSDEDYPGYETGFITADVIRRHLPAGPVSVFICGPDALYQFAQKELTAFNLPAGRIRHELSGNYGDPRQAPDYPDSPANASVQTFRLTVSVRGQTQTIPARADESVLTAMERAGIHAPSACRSGECGVCRARVVSGQLFVPNQDDHRRLADKTYGYVHTCLAFPLSDCELDVPVHALANQFG</sequence>
<dbReference type="InterPro" id="IPR001709">
    <property type="entry name" value="Flavoprot_Pyr_Nucl_cyt_Rdtase"/>
</dbReference>
<keyword evidence="12" id="KW-1185">Reference proteome</keyword>
<keyword evidence="8" id="KW-0411">Iron-sulfur</keyword>
<keyword evidence="3" id="KW-0001">2Fe-2S</keyword>
<evidence type="ECO:0000256" key="3">
    <source>
        <dbReference type="ARBA" id="ARBA00022714"/>
    </source>
</evidence>
<dbReference type="InterPro" id="IPR006058">
    <property type="entry name" value="2Fe2S_fd_BS"/>
</dbReference>
<comment type="caution">
    <text evidence="11">The sequence shown here is derived from an EMBL/GenBank/DDBJ whole genome shotgun (WGS) entry which is preliminary data.</text>
</comment>
<dbReference type="PROSITE" id="PS00197">
    <property type="entry name" value="2FE2S_FER_1"/>
    <property type="match status" value="1"/>
</dbReference>
<dbReference type="InterPro" id="IPR008333">
    <property type="entry name" value="Cbr1-like_FAD-bd_dom"/>
</dbReference>
<keyword evidence="7" id="KW-0408">Iron</keyword>
<dbReference type="SUPFAM" id="SSF54292">
    <property type="entry name" value="2Fe-2S ferredoxin-like"/>
    <property type="match status" value="1"/>
</dbReference>
<dbReference type="InterPro" id="IPR017927">
    <property type="entry name" value="FAD-bd_FR_type"/>
</dbReference>
<dbReference type="Pfam" id="PF00175">
    <property type="entry name" value="NAD_binding_1"/>
    <property type="match status" value="1"/>
</dbReference>
<dbReference type="PROSITE" id="PS51085">
    <property type="entry name" value="2FE2S_FER_2"/>
    <property type="match status" value="1"/>
</dbReference>
<evidence type="ECO:0000259" key="9">
    <source>
        <dbReference type="PROSITE" id="PS51085"/>
    </source>
</evidence>
<feature type="domain" description="FAD-binding FR-type" evidence="10">
    <location>
        <begin position="40"/>
        <end position="149"/>
    </location>
</feature>
<name>A0ABQ0WWC3_9LACO</name>
<dbReference type="PANTHER" id="PTHR47354">
    <property type="entry name" value="NADH OXIDOREDUCTASE HCR"/>
    <property type="match status" value="1"/>
</dbReference>
<dbReference type="Pfam" id="PF00970">
    <property type="entry name" value="FAD_binding_6"/>
    <property type="match status" value="1"/>
</dbReference>
<evidence type="ECO:0000256" key="4">
    <source>
        <dbReference type="ARBA" id="ARBA00022723"/>
    </source>
</evidence>
<organism evidence="11 12">
    <name type="scientific">Levilactobacillus zymae</name>
    <dbReference type="NCBI Taxonomy" id="267363"/>
    <lineage>
        <taxon>Bacteria</taxon>
        <taxon>Bacillati</taxon>
        <taxon>Bacillota</taxon>
        <taxon>Bacilli</taxon>
        <taxon>Lactobacillales</taxon>
        <taxon>Lactobacillaceae</taxon>
        <taxon>Levilactobacillus</taxon>
    </lineage>
</organism>
<dbReference type="InterPro" id="IPR039261">
    <property type="entry name" value="FNR_nucleotide-bd"/>
</dbReference>
<dbReference type="Pfam" id="PF00111">
    <property type="entry name" value="Fer2"/>
    <property type="match status" value="1"/>
</dbReference>
<evidence type="ECO:0000256" key="2">
    <source>
        <dbReference type="ARBA" id="ARBA00022630"/>
    </source>
</evidence>
<reference evidence="11 12" key="1">
    <citation type="submission" date="2019-07" db="EMBL/GenBank/DDBJ databases">
        <title>Whole genome shotgun sequence of Lactobacillus zymae NBRC 107157.</title>
        <authorList>
            <person name="Hosoyama A."/>
            <person name="Uohara A."/>
            <person name="Ohji S."/>
            <person name="Ichikawa N."/>
        </authorList>
    </citation>
    <scope>NUCLEOTIDE SEQUENCE [LARGE SCALE GENOMIC DNA]</scope>
    <source>
        <strain evidence="11 12">NBRC 107157</strain>
    </source>
</reference>
<dbReference type="PRINTS" id="PR00371">
    <property type="entry name" value="FPNCR"/>
</dbReference>
<dbReference type="Gene3D" id="3.40.50.80">
    <property type="entry name" value="Nucleotide-binding domain of ferredoxin-NADP reductase (FNR) module"/>
    <property type="match status" value="1"/>
</dbReference>
<dbReference type="InterPro" id="IPR050415">
    <property type="entry name" value="MRET"/>
</dbReference>
<evidence type="ECO:0000259" key="10">
    <source>
        <dbReference type="PROSITE" id="PS51384"/>
    </source>
</evidence>
<keyword evidence="4" id="KW-0479">Metal-binding</keyword>
<evidence type="ECO:0000256" key="7">
    <source>
        <dbReference type="ARBA" id="ARBA00023004"/>
    </source>
</evidence>
<dbReference type="Proteomes" id="UP000321794">
    <property type="component" value="Unassembled WGS sequence"/>
</dbReference>
<dbReference type="EMBL" id="BJZK01000014">
    <property type="protein sequence ID" value="GEO72139.1"/>
    <property type="molecule type" value="Genomic_DNA"/>
</dbReference>
<evidence type="ECO:0000256" key="1">
    <source>
        <dbReference type="ARBA" id="ARBA00001974"/>
    </source>
</evidence>
<dbReference type="InterPro" id="IPR012675">
    <property type="entry name" value="Beta-grasp_dom_sf"/>
</dbReference>
<proteinExistence type="predicted"/>
<dbReference type="InterPro" id="IPR001041">
    <property type="entry name" value="2Fe-2S_ferredoxin-type"/>
</dbReference>
<dbReference type="InterPro" id="IPR017938">
    <property type="entry name" value="Riboflavin_synthase-like_b-brl"/>
</dbReference>